<keyword evidence="1" id="KW-1133">Transmembrane helix</keyword>
<accession>A0A1H7LUM6</accession>
<dbReference type="EMBL" id="FOAJ01000004">
    <property type="protein sequence ID" value="SEL02612.1"/>
    <property type="molecule type" value="Genomic_DNA"/>
</dbReference>
<evidence type="ECO:0000256" key="1">
    <source>
        <dbReference type="SAM" id="Phobius"/>
    </source>
</evidence>
<organism evidence="2 3">
    <name type="scientific">Paraburkholderia caballeronis</name>
    <dbReference type="NCBI Taxonomy" id="416943"/>
    <lineage>
        <taxon>Bacteria</taxon>
        <taxon>Pseudomonadati</taxon>
        <taxon>Pseudomonadota</taxon>
        <taxon>Betaproteobacteria</taxon>
        <taxon>Burkholderiales</taxon>
        <taxon>Burkholderiaceae</taxon>
        <taxon>Paraburkholderia</taxon>
    </lineage>
</organism>
<protein>
    <submittedName>
        <fullName evidence="2">Uncharacterized protein</fullName>
    </submittedName>
</protein>
<dbReference type="Proteomes" id="UP000199120">
    <property type="component" value="Unassembled WGS sequence"/>
</dbReference>
<name>A0A1H7LUM6_9BURK</name>
<dbReference type="AlphaFoldDB" id="A0A1H7LUM6"/>
<evidence type="ECO:0000313" key="3">
    <source>
        <dbReference type="Proteomes" id="UP000199120"/>
    </source>
</evidence>
<feature type="transmembrane region" description="Helical" evidence="1">
    <location>
        <begin position="12"/>
        <end position="31"/>
    </location>
</feature>
<keyword evidence="1" id="KW-0472">Membrane</keyword>
<gene>
    <name evidence="2" type="ORF">SAMN05192542_104503</name>
</gene>
<proteinExistence type="predicted"/>
<keyword evidence="3" id="KW-1185">Reference proteome</keyword>
<reference evidence="3" key="1">
    <citation type="submission" date="2016-10" db="EMBL/GenBank/DDBJ databases">
        <authorList>
            <person name="Varghese N."/>
            <person name="Submissions S."/>
        </authorList>
    </citation>
    <scope>NUCLEOTIDE SEQUENCE [LARGE SCALE GENOMIC DNA]</scope>
    <source>
        <strain evidence="3">LMG 26416</strain>
    </source>
</reference>
<sequence>MLHHQFEKELTHLELVFPLLAAGGPFALSYWRSRATALSAYQSVVPSGALRIVWLLDMLDRIEQQARIAPSPLRRIYSRTKADAGSKGR</sequence>
<evidence type="ECO:0000313" key="2">
    <source>
        <dbReference type="EMBL" id="SEL02612.1"/>
    </source>
</evidence>
<keyword evidence="1" id="KW-0812">Transmembrane</keyword>